<feature type="domain" description="Transposase Helix-turn-helix" evidence="6">
    <location>
        <begin position="310"/>
        <end position="358"/>
    </location>
</feature>
<dbReference type="InterPro" id="IPR027806">
    <property type="entry name" value="HARBI1_dom"/>
</dbReference>
<dbReference type="PANTHER" id="PTHR23080">
    <property type="entry name" value="THAP DOMAIN PROTEIN"/>
    <property type="match status" value="1"/>
</dbReference>
<sequence length="527" mass="59999">MACSTKNLKSVFDRKQLSFNDINCSPQKRKMKTPHVFKRDPQYKYLFPTPEGKKRRSNVRKQLKSPSPLKTNISEPRFIVQQENDDSEILAIPLEAEDESFDPDDPVPSHSVPLGSAEESTPAGPQILHYKKRLSTGRKLAQRIADELSNKRVAVNLLSKEKATLLELVKNLQNEVQELKNDLVDKDEVKRLLLVEETNLKSEVSKLGEYKEKLRVSEEKLRTAEEKVAQLENLCKVKEDENKELSTRMCTALRSSTELSEKLKEEKERLHIESISCLDFKIAHYTGIPNAGTFFLNYTFVYYHFNVTSISRENQLLLTLMRLKLGLKRQTLANWFNCSTQTVTNIVNTWLDALHVVLFQGFMKEIPSLRKVQKCLPECFKPFPNCRIVLDCTEVETAVPKSMRHHNLTYSQYKHRTTHKGLVGIALNGTVVFASKLYPGSTSDKSVVDDSKICELFNAGESIMVDKGFLITDFLPPGASLIRPPFKTTPQFTEQQVCCALTNLKNPLLKEVSKAMGQCACYSDEED</sequence>
<feature type="domain" description="DDE Tnp4" evidence="5">
    <location>
        <begin position="390"/>
        <end position="498"/>
    </location>
</feature>
<evidence type="ECO:0000256" key="2">
    <source>
        <dbReference type="ARBA" id="ARBA00022723"/>
    </source>
</evidence>
<dbReference type="EMBL" id="JAHWGI010000838">
    <property type="protein sequence ID" value="KAK3918009.1"/>
    <property type="molecule type" value="Genomic_DNA"/>
</dbReference>
<evidence type="ECO:0000313" key="8">
    <source>
        <dbReference type="Proteomes" id="UP001219518"/>
    </source>
</evidence>
<evidence type="ECO:0000256" key="4">
    <source>
        <dbReference type="SAM" id="MobiDB-lite"/>
    </source>
</evidence>
<gene>
    <name evidence="7" type="ORF">KUF71_000847</name>
</gene>
<dbReference type="Pfam" id="PF13359">
    <property type="entry name" value="DDE_Tnp_4"/>
    <property type="match status" value="1"/>
</dbReference>
<reference evidence="7" key="2">
    <citation type="journal article" date="2023" name="BMC Genomics">
        <title>Pest status, molecular evolution, and epigenetic factors derived from the genome assembly of Frankliniella fusca, a thysanopteran phytovirus vector.</title>
        <authorList>
            <person name="Catto M.A."/>
            <person name="Labadie P.E."/>
            <person name="Jacobson A.L."/>
            <person name="Kennedy G.G."/>
            <person name="Srinivasan R."/>
            <person name="Hunt B.G."/>
        </authorList>
    </citation>
    <scope>NUCLEOTIDE SEQUENCE</scope>
    <source>
        <strain evidence="7">PL_HMW_Pooled</strain>
    </source>
</reference>
<dbReference type="InterPro" id="IPR027805">
    <property type="entry name" value="Transposase_HTH_dom"/>
</dbReference>
<proteinExistence type="predicted"/>
<feature type="region of interest" description="Disordered" evidence="4">
    <location>
        <begin position="98"/>
        <end position="122"/>
    </location>
</feature>
<dbReference type="Pfam" id="PF13613">
    <property type="entry name" value="HTH_Tnp_4"/>
    <property type="match status" value="1"/>
</dbReference>
<name>A0AAE1HBD9_9NEOP</name>
<accession>A0AAE1HBD9</accession>
<dbReference type="GO" id="GO:0046872">
    <property type="term" value="F:metal ion binding"/>
    <property type="evidence" value="ECO:0007669"/>
    <property type="project" value="UniProtKB-KW"/>
</dbReference>
<evidence type="ECO:0000313" key="7">
    <source>
        <dbReference type="EMBL" id="KAK3918009.1"/>
    </source>
</evidence>
<feature type="compositionally biased region" description="Basic residues" evidence="4">
    <location>
        <begin position="53"/>
        <end position="63"/>
    </location>
</feature>
<comment type="cofactor">
    <cofactor evidence="1">
        <name>a divalent metal cation</name>
        <dbReference type="ChEBI" id="CHEBI:60240"/>
    </cofactor>
</comment>
<dbReference type="AlphaFoldDB" id="A0AAE1HBD9"/>
<keyword evidence="3" id="KW-0175">Coiled coil</keyword>
<evidence type="ECO:0000259" key="5">
    <source>
        <dbReference type="Pfam" id="PF13359"/>
    </source>
</evidence>
<keyword evidence="2" id="KW-0479">Metal-binding</keyword>
<protein>
    <submittedName>
        <fullName evidence="7">Kinesin-like protein KIN-14C</fullName>
    </submittedName>
</protein>
<organism evidence="7 8">
    <name type="scientific">Frankliniella fusca</name>
    <dbReference type="NCBI Taxonomy" id="407009"/>
    <lineage>
        <taxon>Eukaryota</taxon>
        <taxon>Metazoa</taxon>
        <taxon>Ecdysozoa</taxon>
        <taxon>Arthropoda</taxon>
        <taxon>Hexapoda</taxon>
        <taxon>Insecta</taxon>
        <taxon>Pterygota</taxon>
        <taxon>Neoptera</taxon>
        <taxon>Paraneoptera</taxon>
        <taxon>Thysanoptera</taxon>
        <taxon>Terebrantia</taxon>
        <taxon>Thripoidea</taxon>
        <taxon>Thripidae</taxon>
        <taxon>Frankliniella</taxon>
    </lineage>
</organism>
<evidence type="ECO:0000256" key="3">
    <source>
        <dbReference type="SAM" id="Coils"/>
    </source>
</evidence>
<dbReference type="PANTHER" id="PTHR23080:SF133">
    <property type="entry name" value="SI:CH211-262I1.5-RELATED"/>
    <property type="match status" value="1"/>
</dbReference>
<feature type="coiled-coil region" evidence="3">
    <location>
        <begin position="155"/>
        <end position="273"/>
    </location>
</feature>
<feature type="region of interest" description="Disordered" evidence="4">
    <location>
        <begin position="40"/>
        <end position="71"/>
    </location>
</feature>
<reference evidence="7" key="1">
    <citation type="submission" date="2021-07" db="EMBL/GenBank/DDBJ databases">
        <authorList>
            <person name="Catto M.A."/>
            <person name="Jacobson A."/>
            <person name="Kennedy G."/>
            <person name="Labadie P."/>
            <person name="Hunt B.G."/>
            <person name="Srinivasan R."/>
        </authorList>
    </citation>
    <scope>NUCLEOTIDE SEQUENCE</scope>
    <source>
        <strain evidence="7">PL_HMW_Pooled</strain>
        <tissue evidence="7">Head</tissue>
    </source>
</reference>
<evidence type="ECO:0000256" key="1">
    <source>
        <dbReference type="ARBA" id="ARBA00001968"/>
    </source>
</evidence>
<comment type="caution">
    <text evidence="7">The sequence shown here is derived from an EMBL/GenBank/DDBJ whole genome shotgun (WGS) entry which is preliminary data.</text>
</comment>
<keyword evidence="8" id="KW-1185">Reference proteome</keyword>
<dbReference type="Proteomes" id="UP001219518">
    <property type="component" value="Unassembled WGS sequence"/>
</dbReference>
<evidence type="ECO:0000259" key="6">
    <source>
        <dbReference type="Pfam" id="PF13613"/>
    </source>
</evidence>